<sequence length="237" mass="26825">MDHYKDPSRIVNKIVLDTWGQFIVVIYDFLDITIGNSSPSENWHFTVQLEYTPGIIEVLAQTSLMSCMRRVWAHQIKFPESQFLSAVQLTAKFFLFLMSGGPKWTLHALNVHILYLLPKTLTWLDHLHHSDNQDRPAIESISPQICDAICGILTIVLQLSAYEHVACKRVAYDSKGASMRSQCHSKVLETCSNENAIVDVFVKRKIGMQITKQSVGNSTDSDWTTALGQHLFLNICS</sequence>
<organism evidence="1 2">
    <name type="scientific">Rhodocollybia butyracea</name>
    <dbReference type="NCBI Taxonomy" id="206335"/>
    <lineage>
        <taxon>Eukaryota</taxon>
        <taxon>Fungi</taxon>
        <taxon>Dikarya</taxon>
        <taxon>Basidiomycota</taxon>
        <taxon>Agaricomycotina</taxon>
        <taxon>Agaricomycetes</taxon>
        <taxon>Agaricomycetidae</taxon>
        <taxon>Agaricales</taxon>
        <taxon>Marasmiineae</taxon>
        <taxon>Omphalotaceae</taxon>
        <taxon>Rhodocollybia</taxon>
    </lineage>
</organism>
<dbReference type="AlphaFoldDB" id="A0A9P5TZG7"/>
<reference evidence="1" key="1">
    <citation type="submission" date="2020-11" db="EMBL/GenBank/DDBJ databases">
        <authorList>
            <consortium name="DOE Joint Genome Institute"/>
            <person name="Ahrendt S."/>
            <person name="Riley R."/>
            <person name="Andreopoulos W."/>
            <person name="Labutti K."/>
            <person name="Pangilinan J."/>
            <person name="Ruiz-Duenas F.J."/>
            <person name="Barrasa J.M."/>
            <person name="Sanchez-Garcia M."/>
            <person name="Camarero S."/>
            <person name="Miyauchi S."/>
            <person name="Serrano A."/>
            <person name="Linde D."/>
            <person name="Babiker R."/>
            <person name="Drula E."/>
            <person name="Ayuso-Fernandez I."/>
            <person name="Pacheco R."/>
            <person name="Padilla G."/>
            <person name="Ferreira P."/>
            <person name="Barriuso J."/>
            <person name="Kellner H."/>
            <person name="Castanera R."/>
            <person name="Alfaro M."/>
            <person name="Ramirez L."/>
            <person name="Pisabarro A.G."/>
            <person name="Kuo A."/>
            <person name="Tritt A."/>
            <person name="Lipzen A."/>
            <person name="He G."/>
            <person name="Yan M."/>
            <person name="Ng V."/>
            <person name="Cullen D."/>
            <person name="Martin F."/>
            <person name="Rosso M.-N."/>
            <person name="Henrissat B."/>
            <person name="Hibbett D."/>
            <person name="Martinez A.T."/>
            <person name="Grigoriev I.V."/>
        </authorList>
    </citation>
    <scope>NUCLEOTIDE SEQUENCE</scope>
    <source>
        <strain evidence="1">AH 40177</strain>
    </source>
</reference>
<dbReference type="EMBL" id="JADNRY010000248">
    <property type="protein sequence ID" value="KAF9060347.1"/>
    <property type="molecule type" value="Genomic_DNA"/>
</dbReference>
<accession>A0A9P5TZG7</accession>
<evidence type="ECO:0000313" key="1">
    <source>
        <dbReference type="EMBL" id="KAF9060347.1"/>
    </source>
</evidence>
<comment type="caution">
    <text evidence="1">The sequence shown here is derived from an EMBL/GenBank/DDBJ whole genome shotgun (WGS) entry which is preliminary data.</text>
</comment>
<dbReference type="OrthoDB" id="3071718at2759"/>
<dbReference type="Proteomes" id="UP000772434">
    <property type="component" value="Unassembled WGS sequence"/>
</dbReference>
<proteinExistence type="predicted"/>
<keyword evidence="2" id="KW-1185">Reference proteome</keyword>
<evidence type="ECO:0000313" key="2">
    <source>
        <dbReference type="Proteomes" id="UP000772434"/>
    </source>
</evidence>
<gene>
    <name evidence="1" type="ORF">BDP27DRAFT_1370618</name>
</gene>
<protein>
    <submittedName>
        <fullName evidence="1">Uncharacterized protein</fullName>
    </submittedName>
</protein>
<name>A0A9P5TZG7_9AGAR</name>